<comment type="catalytic activity">
    <reaction evidence="5">
        <text>2-amino-2,3,7-trideoxy-D-lyxo-hept-6-ulosonate + NAD(+) + H2O = 3-dehydroquinate + NH4(+) + NADH + H(+)</text>
        <dbReference type="Rhea" id="RHEA:25956"/>
        <dbReference type="ChEBI" id="CHEBI:15377"/>
        <dbReference type="ChEBI" id="CHEBI:15378"/>
        <dbReference type="ChEBI" id="CHEBI:28938"/>
        <dbReference type="ChEBI" id="CHEBI:32364"/>
        <dbReference type="ChEBI" id="CHEBI:57540"/>
        <dbReference type="ChEBI" id="CHEBI:57945"/>
        <dbReference type="ChEBI" id="CHEBI:58859"/>
        <dbReference type="EC" id="1.4.1.24"/>
    </reaction>
</comment>
<keyword evidence="9" id="KW-1185">Reference proteome</keyword>
<comment type="function">
    <text evidence="5">Catalyzes the oxidative deamination and cyclization of 2-amino-3,7-dideoxy-D-threo-hept-6-ulosonic acid (ADH) to yield 3-dehydroquinate (DHQ), which is fed into the canonical shikimic pathway of aromatic amino acid biosynthesis.</text>
</comment>
<dbReference type="EMBL" id="CP009517">
    <property type="protein sequence ID" value="AKB82943.1"/>
    <property type="molecule type" value="Genomic_DNA"/>
</dbReference>
<keyword evidence="8" id="KW-0456">Lyase</keyword>
<keyword evidence="3 5" id="KW-0520">NAD</keyword>
<comment type="similarity">
    <text evidence="5">Belongs to the archaeal-type DHQ synthase family.</text>
</comment>
<feature type="domain" description="3-dehydroquinate synthase N-terminal" evidence="6">
    <location>
        <begin position="3"/>
        <end position="190"/>
    </location>
</feature>
<organism evidence="8 9">
    <name type="scientific">Methanosarcina barkeri 3</name>
    <dbReference type="NCBI Taxonomy" id="1434107"/>
    <lineage>
        <taxon>Archaea</taxon>
        <taxon>Methanobacteriati</taxon>
        <taxon>Methanobacteriota</taxon>
        <taxon>Stenosarchaea group</taxon>
        <taxon>Methanomicrobia</taxon>
        <taxon>Methanosarcinales</taxon>
        <taxon>Methanosarcinaceae</taxon>
        <taxon>Methanosarcina</taxon>
    </lineage>
</organism>
<reference evidence="8" key="1">
    <citation type="submission" date="2014-07" db="EMBL/GenBank/DDBJ databases">
        <title>Methanogenic archaea and the global carbon cycle.</title>
        <authorList>
            <person name="Henriksen J.R."/>
            <person name="Luke J."/>
            <person name="Reinhart S."/>
            <person name="Benedict M.N."/>
            <person name="Youngblut N.D."/>
            <person name="Metcalf M.E."/>
            <person name="Whitaker R.J."/>
            <person name="Metcalf W.W."/>
        </authorList>
    </citation>
    <scope>NUCLEOTIDE SEQUENCE [LARGE SCALE GENOMIC DNA]</scope>
    <source>
        <strain evidence="8">3</strain>
    </source>
</reference>
<dbReference type="Pfam" id="PF26558">
    <property type="entry name" value="DHQS_2nd"/>
    <property type="match status" value="1"/>
</dbReference>
<dbReference type="RefSeq" id="WP_048108593.1">
    <property type="nucleotide sequence ID" value="NZ_CP009517.1"/>
</dbReference>
<dbReference type="InterPro" id="IPR030960">
    <property type="entry name" value="DHQS/DOIS_N"/>
</dbReference>
<dbReference type="AlphaFoldDB" id="A0A0E3SNR1"/>
<accession>A0A0E3SNR1</accession>
<dbReference type="OrthoDB" id="10265at2157"/>
<proteinExistence type="inferred from homology"/>
<dbReference type="EC" id="1.4.1.24" evidence="5"/>
<evidence type="ECO:0000256" key="1">
    <source>
        <dbReference type="ARBA" id="ARBA00022605"/>
    </source>
</evidence>
<dbReference type="HOGENOM" id="CLU_056379_0_0_2"/>
<dbReference type="KEGG" id="mbak:MSBR3_2365"/>
<dbReference type="PANTHER" id="PTHR33563:SF1">
    <property type="entry name" value="3-DEHYDROQUINATE SYNTHASE"/>
    <property type="match status" value="1"/>
</dbReference>
<keyword evidence="4 5" id="KW-0057">Aromatic amino acid biosynthesis</keyword>
<dbReference type="InterPro" id="IPR011060">
    <property type="entry name" value="RibuloseP-bd_barrel"/>
</dbReference>
<keyword evidence="1 5" id="KW-0028">Amino-acid biosynthesis</keyword>
<dbReference type="NCBIfam" id="NF002626">
    <property type="entry name" value="PRK02290.1-4"/>
    <property type="match status" value="1"/>
</dbReference>
<dbReference type="InterPro" id="IPR002812">
    <property type="entry name" value="DHQS"/>
</dbReference>
<keyword evidence="2 5" id="KW-0560">Oxidoreductase</keyword>
<evidence type="ECO:0000259" key="6">
    <source>
        <dbReference type="Pfam" id="PF01959"/>
    </source>
</evidence>
<dbReference type="PIRSF" id="PIRSF006655">
    <property type="entry name" value="DHQ_synth"/>
    <property type="match status" value="1"/>
</dbReference>
<dbReference type="GO" id="GO:0102042">
    <property type="term" value="F:dehydroquinate synthase activity"/>
    <property type="evidence" value="ECO:0007669"/>
    <property type="project" value="UniProtKB-EC"/>
</dbReference>
<evidence type="ECO:0000256" key="5">
    <source>
        <dbReference type="HAMAP-Rule" id="MF_01244"/>
    </source>
</evidence>
<evidence type="ECO:0000313" key="8">
    <source>
        <dbReference type="EMBL" id="AKB82943.1"/>
    </source>
</evidence>
<evidence type="ECO:0000256" key="2">
    <source>
        <dbReference type="ARBA" id="ARBA00023002"/>
    </source>
</evidence>
<gene>
    <name evidence="5" type="primary">aroB'</name>
    <name evidence="8" type="ORF">MSBR3_2365</name>
</gene>
<dbReference type="GO" id="GO:0003856">
    <property type="term" value="F:3-dehydroquinate synthase activity"/>
    <property type="evidence" value="ECO:0007669"/>
    <property type="project" value="InterPro"/>
</dbReference>
<dbReference type="HAMAP" id="MF_01244">
    <property type="entry name" value="Arch_DHQ_synthase"/>
    <property type="match status" value="1"/>
</dbReference>
<dbReference type="PATRIC" id="fig|1434107.4.peg.2985"/>
<dbReference type="GO" id="GO:0009073">
    <property type="term" value="P:aromatic amino acid family biosynthetic process"/>
    <property type="evidence" value="ECO:0007669"/>
    <property type="project" value="UniProtKB-UniRule"/>
</dbReference>
<dbReference type="PANTHER" id="PTHR33563">
    <property type="match status" value="1"/>
</dbReference>
<dbReference type="GeneID" id="24789952"/>
<dbReference type="STRING" id="1434107.MSBR3_2365"/>
<dbReference type="SUPFAM" id="SSF51366">
    <property type="entry name" value="Ribulose-phoshate binding barrel"/>
    <property type="match status" value="1"/>
</dbReference>
<dbReference type="Proteomes" id="UP000033066">
    <property type="component" value="Chromosome"/>
</dbReference>
<sequence length="380" mass="41402">MKKKSVWIKADDGGWEQQKERVTTGLESGADCILVNPGDVGKVRELGNIPVATFGRDNKSGAEIIVVGKRGEGDGTKPLPLETQGSLDINAATVLRDKEVAVGGYVIIRDKRYENFAAELGKVCDFLIVTGTDWKVIPLENLIAELQRYDVKIIFGVKTAEEARLAFQTLETGADGVLLDSGNIQEIKDTILAARELENESTELESAVITRVESLGMGDRVCVDTCNLMQKGEGMLIGSQASGMFLVNSESDDSPYVAARPFRVNAGAVHSYIKIGDKTRYLSELRTGDPVTIIDSKGRQREGFVGRVKIESRPLMLIEAKVGDRTLSAILQNAETIKLVGKDGNPISVAKLKKGDEVLVRLEEGARHFGKKIEETIIEK</sequence>
<evidence type="ECO:0000313" key="9">
    <source>
        <dbReference type="Proteomes" id="UP000033066"/>
    </source>
</evidence>
<dbReference type="Pfam" id="PF01959">
    <property type="entry name" value="DHQS"/>
    <property type="match status" value="1"/>
</dbReference>
<protein>
    <recommendedName>
        <fullName evidence="5">3-dehydroquinate synthase</fullName>
        <shortName evidence="5">DHQ synthase</shortName>
        <ecNumber evidence="5">1.4.1.24</ecNumber>
    </recommendedName>
    <alternativeName>
        <fullName evidence="5">3-dehydroquinate synthase II</fullName>
    </alternativeName>
</protein>
<dbReference type="InterPro" id="IPR056179">
    <property type="entry name" value="DHQS_C"/>
</dbReference>
<dbReference type="GO" id="GO:0008652">
    <property type="term" value="P:amino acid biosynthetic process"/>
    <property type="evidence" value="ECO:0007669"/>
    <property type="project" value="UniProtKB-KW"/>
</dbReference>
<feature type="domain" description="3-dehydroquinate synthase C-terminal" evidence="7">
    <location>
        <begin position="207"/>
        <end position="380"/>
    </location>
</feature>
<dbReference type="GO" id="GO:0051287">
    <property type="term" value="F:NAD binding"/>
    <property type="evidence" value="ECO:0007669"/>
    <property type="project" value="UniProtKB-UniRule"/>
</dbReference>
<evidence type="ECO:0000259" key="7">
    <source>
        <dbReference type="Pfam" id="PF26558"/>
    </source>
</evidence>
<evidence type="ECO:0000256" key="4">
    <source>
        <dbReference type="ARBA" id="ARBA00023141"/>
    </source>
</evidence>
<evidence type="ECO:0000256" key="3">
    <source>
        <dbReference type="ARBA" id="ARBA00023027"/>
    </source>
</evidence>
<name>A0A0E3SNR1_METBA</name>